<dbReference type="EMBL" id="BAAFJT010000036">
    <property type="protein sequence ID" value="GAB0202157.1"/>
    <property type="molecule type" value="Genomic_DNA"/>
</dbReference>
<reference evidence="1 2" key="1">
    <citation type="submission" date="2024-06" db="EMBL/GenBank/DDBJ databases">
        <title>The draft genome of Grus japonensis, version 3.</title>
        <authorList>
            <person name="Nabeshima K."/>
            <person name="Suzuki S."/>
            <person name="Onuma M."/>
        </authorList>
    </citation>
    <scope>NUCLEOTIDE SEQUENCE [LARGE SCALE GENOMIC DNA]</scope>
    <source>
        <strain evidence="1 2">451A</strain>
    </source>
</reference>
<dbReference type="AlphaFoldDB" id="A0ABC9XXP1"/>
<sequence length="76" mass="8309">MGRLQRCLARGEYGPLRDCPLFESDFLQVTRSGEPAGWVTMAVAATTPLLPLPDLLLLAQPLPPRPPDAEELRLLG</sequence>
<evidence type="ECO:0000313" key="1">
    <source>
        <dbReference type="EMBL" id="GAB0202157.1"/>
    </source>
</evidence>
<dbReference type="Proteomes" id="UP001623348">
    <property type="component" value="Unassembled WGS sequence"/>
</dbReference>
<gene>
    <name evidence="1" type="ORF">GRJ2_002681300</name>
</gene>
<organism evidence="1 2">
    <name type="scientific">Grus japonensis</name>
    <name type="common">Japanese crane</name>
    <name type="synonym">Red-crowned crane</name>
    <dbReference type="NCBI Taxonomy" id="30415"/>
    <lineage>
        <taxon>Eukaryota</taxon>
        <taxon>Metazoa</taxon>
        <taxon>Chordata</taxon>
        <taxon>Craniata</taxon>
        <taxon>Vertebrata</taxon>
        <taxon>Euteleostomi</taxon>
        <taxon>Archelosauria</taxon>
        <taxon>Archosauria</taxon>
        <taxon>Dinosauria</taxon>
        <taxon>Saurischia</taxon>
        <taxon>Theropoda</taxon>
        <taxon>Coelurosauria</taxon>
        <taxon>Aves</taxon>
        <taxon>Neognathae</taxon>
        <taxon>Neoaves</taxon>
        <taxon>Gruiformes</taxon>
        <taxon>Gruidae</taxon>
        <taxon>Grus</taxon>
    </lineage>
</organism>
<accession>A0ABC9XXP1</accession>
<comment type="caution">
    <text evidence="1">The sequence shown here is derived from an EMBL/GenBank/DDBJ whole genome shotgun (WGS) entry which is preliminary data.</text>
</comment>
<keyword evidence="2" id="KW-1185">Reference proteome</keyword>
<protein>
    <submittedName>
        <fullName evidence="1">Golgi associated RAB2 interactor protein 5B</fullName>
    </submittedName>
</protein>
<dbReference type="PANTHER" id="PTHR22574">
    <property type="match status" value="1"/>
</dbReference>
<evidence type="ECO:0000313" key="2">
    <source>
        <dbReference type="Proteomes" id="UP001623348"/>
    </source>
</evidence>
<proteinExistence type="predicted"/>
<dbReference type="PANTHER" id="PTHR22574:SF12">
    <property type="entry name" value="GOLGI-ASSOCIATED RAB2 INTERACTOR PROTEIN 5B"/>
    <property type="match status" value="1"/>
</dbReference>
<name>A0ABC9XXP1_GRUJA</name>